<dbReference type="EMBL" id="UOEL01000120">
    <property type="protein sequence ID" value="VAW14666.1"/>
    <property type="molecule type" value="Genomic_DNA"/>
</dbReference>
<dbReference type="Gene3D" id="2.120.10.80">
    <property type="entry name" value="Kelch-type beta propeller"/>
    <property type="match status" value="1"/>
</dbReference>
<sequence length="52" mass="5745">MKDWCKYGGSIPMLQGGRSSHASLMYQDKVLVFGGFTSFGMTGSVWSFFKAN</sequence>
<accession>A0A3B0U5I8</accession>
<proteinExistence type="predicted"/>
<organism evidence="2">
    <name type="scientific">hydrothermal vent metagenome</name>
    <dbReference type="NCBI Taxonomy" id="652676"/>
    <lineage>
        <taxon>unclassified sequences</taxon>
        <taxon>metagenomes</taxon>
        <taxon>ecological metagenomes</taxon>
    </lineage>
</organism>
<protein>
    <submittedName>
        <fullName evidence="2">Uncharacterized protein</fullName>
    </submittedName>
</protein>
<dbReference type="SUPFAM" id="SSF117281">
    <property type="entry name" value="Kelch motif"/>
    <property type="match status" value="1"/>
</dbReference>
<name>A0A3B0U5I8_9ZZZZ</name>
<keyword evidence="1" id="KW-0472">Membrane</keyword>
<dbReference type="InterPro" id="IPR015915">
    <property type="entry name" value="Kelch-typ_b-propeller"/>
</dbReference>
<keyword evidence="1" id="KW-0812">Transmembrane</keyword>
<evidence type="ECO:0000256" key="1">
    <source>
        <dbReference type="SAM" id="Phobius"/>
    </source>
</evidence>
<gene>
    <name evidence="2" type="ORF">MNBD_BACTEROID03-627</name>
</gene>
<dbReference type="AlphaFoldDB" id="A0A3B0U5I8"/>
<evidence type="ECO:0000313" key="2">
    <source>
        <dbReference type="EMBL" id="VAW14666.1"/>
    </source>
</evidence>
<reference evidence="2" key="1">
    <citation type="submission" date="2018-06" db="EMBL/GenBank/DDBJ databases">
        <authorList>
            <person name="Zhirakovskaya E."/>
        </authorList>
    </citation>
    <scope>NUCLEOTIDE SEQUENCE</scope>
</reference>
<keyword evidence="1" id="KW-1133">Transmembrane helix</keyword>
<feature type="transmembrane region" description="Helical" evidence="1">
    <location>
        <begin position="30"/>
        <end position="49"/>
    </location>
</feature>